<evidence type="ECO:0000256" key="1">
    <source>
        <dbReference type="SAM" id="SignalP"/>
    </source>
</evidence>
<proteinExistence type="predicted"/>
<dbReference type="Pfam" id="PF01190">
    <property type="entry name" value="Pollen_Ole_e_1"/>
    <property type="match status" value="1"/>
</dbReference>
<evidence type="ECO:0000313" key="2">
    <source>
        <dbReference type="EnsemblPlants" id="Kaladp0080s0077.1.v1.1"/>
    </source>
</evidence>
<accession>A0A7N0UQ92</accession>
<evidence type="ECO:0000313" key="3">
    <source>
        <dbReference type="Proteomes" id="UP000594263"/>
    </source>
</evidence>
<dbReference type="EnsemblPlants" id="Kaladp0080s0077.1.v1.1">
    <property type="protein sequence ID" value="Kaladp0080s0077.1.v1.1"/>
    <property type="gene ID" value="Kaladp0080s0077.v1.1"/>
</dbReference>
<feature type="chain" id="PRO_5029796575" evidence="1">
    <location>
        <begin position="25"/>
        <end position="198"/>
    </location>
</feature>
<name>A0A7N0UQ92_KALFE</name>
<organism evidence="2 3">
    <name type="scientific">Kalanchoe fedtschenkoi</name>
    <name type="common">Lavender scallops</name>
    <name type="synonym">South American air plant</name>
    <dbReference type="NCBI Taxonomy" id="63787"/>
    <lineage>
        <taxon>Eukaryota</taxon>
        <taxon>Viridiplantae</taxon>
        <taxon>Streptophyta</taxon>
        <taxon>Embryophyta</taxon>
        <taxon>Tracheophyta</taxon>
        <taxon>Spermatophyta</taxon>
        <taxon>Magnoliopsida</taxon>
        <taxon>eudicotyledons</taxon>
        <taxon>Gunneridae</taxon>
        <taxon>Pentapetalae</taxon>
        <taxon>Saxifragales</taxon>
        <taxon>Crassulaceae</taxon>
        <taxon>Kalanchoe</taxon>
    </lineage>
</organism>
<dbReference type="PANTHER" id="PTHR47273:SF6">
    <property type="entry name" value="POLLEN OLE E 1 ALLERGEN AND EXTENSIN FAMILY PROTEIN"/>
    <property type="match status" value="1"/>
</dbReference>
<dbReference type="PANTHER" id="PTHR47273">
    <property type="entry name" value="EXPRESSED PROTEIN"/>
    <property type="match status" value="1"/>
</dbReference>
<protein>
    <submittedName>
        <fullName evidence="2">Uncharacterized protein</fullName>
    </submittedName>
</protein>
<keyword evidence="1" id="KW-0732">Signal</keyword>
<keyword evidence="3" id="KW-1185">Reference proteome</keyword>
<sequence length="198" mass="21812">MRMTTRYVSMWVLAVVLGLASAEARRETHPLFDLSSSREELVDLAGYGEEKLSTVLITGSVLCLDQAASIQPQPISGARVGLTCSSGGDKTRKSVWEETETDDYGDFTIDLPSHLHGTQNLHKVCQVKVVRVPSQTHCKASSARMQHKGIKLSSARNGVRTYTAGKIKLQQHMKPGSRQPTGSAKTWFANLPIYKWRG</sequence>
<dbReference type="AlphaFoldDB" id="A0A7N0UQ92"/>
<dbReference type="Proteomes" id="UP000594263">
    <property type="component" value="Unplaced"/>
</dbReference>
<reference evidence="2" key="1">
    <citation type="submission" date="2021-01" db="UniProtKB">
        <authorList>
            <consortium name="EnsemblPlants"/>
        </authorList>
    </citation>
    <scope>IDENTIFICATION</scope>
</reference>
<dbReference type="OMA" id="CACWPRR"/>
<dbReference type="Gramene" id="Kaladp0080s0077.1.v1.1">
    <property type="protein sequence ID" value="Kaladp0080s0077.1.v1.1"/>
    <property type="gene ID" value="Kaladp0080s0077.v1.1"/>
</dbReference>
<feature type="signal peptide" evidence="1">
    <location>
        <begin position="1"/>
        <end position="24"/>
    </location>
</feature>